<dbReference type="RefSeq" id="WP_231002092.1">
    <property type="nucleotide sequence ID" value="NZ_JAJNEC010000001.1"/>
</dbReference>
<comment type="similarity">
    <text evidence="1">Belongs to the glycosyl hydrolase 29 family.</text>
</comment>
<evidence type="ECO:0000256" key="1">
    <source>
        <dbReference type="ARBA" id="ARBA00007951"/>
    </source>
</evidence>
<dbReference type="EC" id="3.2.1.51" evidence="2"/>
<dbReference type="SUPFAM" id="SSF51445">
    <property type="entry name" value="(Trans)glycosidases"/>
    <property type="match status" value="1"/>
</dbReference>
<evidence type="ECO:0000256" key="6">
    <source>
        <dbReference type="SAM" id="SignalP"/>
    </source>
</evidence>
<evidence type="ECO:0000256" key="2">
    <source>
        <dbReference type="ARBA" id="ARBA00012662"/>
    </source>
</evidence>
<evidence type="ECO:0000256" key="4">
    <source>
        <dbReference type="ARBA" id="ARBA00022801"/>
    </source>
</evidence>
<proteinExistence type="inferred from homology"/>
<dbReference type="InterPro" id="IPR017853">
    <property type="entry name" value="GH"/>
</dbReference>
<dbReference type="SMART" id="SM00812">
    <property type="entry name" value="Alpha_L_fucos"/>
    <property type="match status" value="1"/>
</dbReference>
<comment type="caution">
    <text evidence="8">The sequence shown here is derived from an EMBL/GenBank/DDBJ whole genome shotgun (WGS) entry which is preliminary data.</text>
</comment>
<keyword evidence="4" id="KW-0378">Hydrolase</keyword>
<dbReference type="Gene3D" id="3.20.20.80">
    <property type="entry name" value="Glycosidases"/>
    <property type="match status" value="1"/>
</dbReference>
<evidence type="ECO:0000313" key="8">
    <source>
        <dbReference type="EMBL" id="MCD2421245.1"/>
    </source>
</evidence>
<evidence type="ECO:0000256" key="5">
    <source>
        <dbReference type="ARBA" id="ARBA00023295"/>
    </source>
</evidence>
<feature type="chain" id="PRO_5046623340" description="alpha-L-fucosidase" evidence="6">
    <location>
        <begin position="20"/>
        <end position="452"/>
    </location>
</feature>
<name>A0ABS8PJH2_9BACT</name>
<keyword evidence="9" id="KW-1185">Reference proteome</keyword>
<reference evidence="8 9" key="1">
    <citation type="submission" date="2021-11" db="EMBL/GenBank/DDBJ databases">
        <title>Genomic of Niabella pedocola.</title>
        <authorList>
            <person name="Wu T."/>
        </authorList>
    </citation>
    <scope>NUCLEOTIDE SEQUENCE [LARGE SCALE GENOMIC DNA]</scope>
    <source>
        <strain evidence="8 9">JCM 31011</strain>
    </source>
</reference>
<dbReference type="EMBL" id="JAJNEC010000001">
    <property type="protein sequence ID" value="MCD2421245.1"/>
    <property type="molecule type" value="Genomic_DNA"/>
</dbReference>
<dbReference type="InterPro" id="IPR000933">
    <property type="entry name" value="Glyco_hydro_29"/>
</dbReference>
<evidence type="ECO:0000256" key="3">
    <source>
        <dbReference type="ARBA" id="ARBA00022729"/>
    </source>
</evidence>
<dbReference type="Pfam" id="PF01120">
    <property type="entry name" value="Alpha_L_fucos"/>
    <property type="match status" value="1"/>
</dbReference>
<dbReference type="PANTHER" id="PTHR10030:SF37">
    <property type="entry name" value="ALPHA-L-FUCOSIDASE-RELATED"/>
    <property type="match status" value="1"/>
</dbReference>
<sequence length="452" mass="49966">MKKLILPVLIVIHSFALFAQQAKKRVVPNAAQLEWAAAETGAIIHFDLINYVPGYNWRNWGTHPPATVFNPSKLDTDQWVRAAKAAGATYVVLVAKHCSGFSLWPTGAHPYSVKNTPWKNGKGDIVKDFIASCKKYHVKPGIYASASANGYCYVDNPGLVQKGAPFTQAQYNDIVIKQLTELWTHYGKLFEIWFDGGVLPVEKGGPPVAALLKKLQPDAVVFQGPVKAKNLVRWVGNEEGTAPYPNWSTSDTTTSATGTIKVNDMHGDPDGAIWCPGEADFPLRTGWQGGWFWKAEGQKMLSLQQLLKAYNTSVGRNANMLLGIVVDTSGLVPAEDVERLTEFGKAVKERFAHPVFTGKVKGTGTQLTIAPKPVAVNCIVLQEDIAQGERIRHYAVDAWVNNDWKQIAEGISIGHKRIQEFETVHTTKIRWRVTESVAQPVIKNMALYHIKM</sequence>
<feature type="domain" description="Glycoside hydrolase family 29 N-terminal" evidence="7">
    <location>
        <begin position="34"/>
        <end position="346"/>
    </location>
</feature>
<keyword evidence="3 6" id="KW-0732">Signal</keyword>
<evidence type="ECO:0000259" key="7">
    <source>
        <dbReference type="Pfam" id="PF01120"/>
    </source>
</evidence>
<dbReference type="InterPro" id="IPR057739">
    <property type="entry name" value="Glyco_hydro_29_N"/>
</dbReference>
<dbReference type="PANTHER" id="PTHR10030">
    <property type="entry name" value="ALPHA-L-FUCOSIDASE"/>
    <property type="match status" value="1"/>
</dbReference>
<dbReference type="Proteomes" id="UP001199816">
    <property type="component" value="Unassembled WGS sequence"/>
</dbReference>
<protein>
    <recommendedName>
        <fullName evidence="2">alpha-L-fucosidase</fullName>
        <ecNumber evidence="2">3.2.1.51</ecNumber>
    </recommendedName>
</protein>
<evidence type="ECO:0000313" key="9">
    <source>
        <dbReference type="Proteomes" id="UP001199816"/>
    </source>
</evidence>
<dbReference type="Gene3D" id="2.60.120.260">
    <property type="entry name" value="Galactose-binding domain-like"/>
    <property type="match status" value="1"/>
</dbReference>
<accession>A0ABS8PJH2</accession>
<organism evidence="8 9">
    <name type="scientific">Niabella pedocola</name>
    <dbReference type="NCBI Taxonomy" id="1752077"/>
    <lineage>
        <taxon>Bacteria</taxon>
        <taxon>Pseudomonadati</taxon>
        <taxon>Bacteroidota</taxon>
        <taxon>Chitinophagia</taxon>
        <taxon>Chitinophagales</taxon>
        <taxon>Chitinophagaceae</taxon>
        <taxon>Niabella</taxon>
    </lineage>
</organism>
<feature type="signal peptide" evidence="6">
    <location>
        <begin position="1"/>
        <end position="19"/>
    </location>
</feature>
<keyword evidence="5" id="KW-0326">Glycosidase</keyword>
<gene>
    <name evidence="8" type="ORF">LQ567_00620</name>
</gene>